<proteinExistence type="predicted"/>
<dbReference type="InterPro" id="IPR016876">
    <property type="entry name" value="UCP028234"/>
</dbReference>
<accession>A0ABX4FVY3</accession>
<keyword evidence="2" id="KW-1185">Reference proteome</keyword>
<comment type="caution">
    <text evidence="1">The sequence shown here is derived from an EMBL/GenBank/DDBJ whole genome shotgun (WGS) entry which is preliminary data.</text>
</comment>
<dbReference type="PIRSF" id="PIRSF028234">
    <property type="entry name" value="UCP028234"/>
    <property type="match status" value="1"/>
</dbReference>
<keyword evidence="1" id="KW-0808">Transferase</keyword>
<keyword evidence="1" id="KW-0489">Methyltransferase</keyword>
<dbReference type="SUPFAM" id="SSF53335">
    <property type="entry name" value="S-adenosyl-L-methionine-dependent methyltransferases"/>
    <property type="match status" value="1"/>
</dbReference>
<dbReference type="EMBL" id="NOIF01000108">
    <property type="protein sequence ID" value="OZS43004.1"/>
    <property type="molecule type" value="Genomic_DNA"/>
</dbReference>
<reference evidence="1 2" key="1">
    <citation type="journal article" date="2016" name="Antonie Van Leeuwenhoek">
        <title>Photobacterium sanguinicancri sp. nov. isolated from marine animals.</title>
        <authorList>
            <person name="Gomez-Gil B."/>
            <person name="Roque A."/>
            <person name="Rotllant G."/>
            <person name="Romalde J.L."/>
            <person name="Doce A."/>
            <person name="Eggermont M."/>
            <person name="Defoirdt T."/>
        </authorList>
    </citation>
    <scope>NUCLEOTIDE SEQUENCE [LARGE SCALE GENOMIC DNA]</scope>
    <source>
        <strain evidence="1 2">CAIM 1827</strain>
    </source>
</reference>
<protein>
    <submittedName>
        <fullName evidence="1">SAM-dependent methyltransferase</fullName>
    </submittedName>
</protein>
<gene>
    <name evidence="1" type="ORF">ASV53_15480</name>
</gene>
<dbReference type="Proteomes" id="UP000215999">
    <property type="component" value="Unassembled WGS sequence"/>
</dbReference>
<dbReference type="InterPro" id="IPR029063">
    <property type="entry name" value="SAM-dependent_MTases_sf"/>
</dbReference>
<dbReference type="GO" id="GO:0008168">
    <property type="term" value="F:methyltransferase activity"/>
    <property type="evidence" value="ECO:0007669"/>
    <property type="project" value="UniProtKB-KW"/>
</dbReference>
<name>A0ABX4FVY3_9GAMM</name>
<evidence type="ECO:0000313" key="2">
    <source>
        <dbReference type="Proteomes" id="UP000215999"/>
    </source>
</evidence>
<dbReference type="Gene3D" id="3.40.50.150">
    <property type="entry name" value="Vaccinia Virus protein VP39"/>
    <property type="match status" value="1"/>
</dbReference>
<dbReference type="Pfam" id="PF12847">
    <property type="entry name" value="Methyltransf_18"/>
    <property type="match status" value="1"/>
</dbReference>
<dbReference type="PANTHER" id="PTHR38451:SF1">
    <property type="entry name" value="TRNA (ADENINE(22)-N(1))-METHYLTRANSFERASE"/>
    <property type="match status" value="1"/>
</dbReference>
<sequence>MQALPLKLSKRLRKIEQMVTSDYSHIWDCCCDHGFLGAALLSRQAAKNIHFVDIVPELMSELESKLQRFYSNSESHWYTHCLDVAALPLLQHEGKQLIIIAGVGGDLMIQFIEAIHQRHPKLCVDFLLCPVHHQFALRQKLNELNFSLQDEVLVEDNQRFYEAILVSSAPDENAPITLVGDKIWQSNSDKQTDINKKYLTKTLDHYQRIQQGNTSDVSHIIDAYRAITL</sequence>
<dbReference type="GO" id="GO:0032259">
    <property type="term" value="P:methylation"/>
    <property type="evidence" value="ECO:0007669"/>
    <property type="project" value="UniProtKB-KW"/>
</dbReference>
<evidence type="ECO:0000313" key="1">
    <source>
        <dbReference type="EMBL" id="OZS43004.1"/>
    </source>
</evidence>
<dbReference type="PANTHER" id="PTHR38451">
    <property type="entry name" value="TRNA (ADENINE(22)-N(1))-METHYLTRANSFERASE"/>
    <property type="match status" value="1"/>
</dbReference>
<organism evidence="1 2">
    <name type="scientific">Photobacterium sanguinicancri</name>
    <dbReference type="NCBI Taxonomy" id="875932"/>
    <lineage>
        <taxon>Bacteria</taxon>
        <taxon>Pseudomonadati</taxon>
        <taxon>Pseudomonadota</taxon>
        <taxon>Gammaproteobacteria</taxon>
        <taxon>Vibrionales</taxon>
        <taxon>Vibrionaceae</taxon>
        <taxon>Photobacterium</taxon>
    </lineage>
</organism>